<feature type="transmembrane region" description="Helical" evidence="10">
    <location>
        <begin position="117"/>
        <end position="137"/>
    </location>
</feature>
<keyword evidence="4 10" id="KW-0812">Transmembrane</keyword>
<dbReference type="InterPro" id="IPR020966">
    <property type="entry name" value="ALMT"/>
</dbReference>
<reference evidence="11" key="1">
    <citation type="submission" date="2015-03" db="EMBL/GenBank/DDBJ databases">
        <title>A transcriptome of Araucaria cunninghamii, an australian fine timber species.</title>
        <authorList>
            <person name="Jing Yi C.J.Y."/>
            <person name="Yin San L.Y.S."/>
            <person name="Abdul Karim S.S."/>
            <person name="Wan Azmi N.N."/>
            <person name="Hercus R.R."/>
            <person name="Croft L.L."/>
        </authorList>
    </citation>
    <scope>NUCLEOTIDE SEQUENCE</scope>
    <source>
        <strain evidence="11">MI0301</strain>
        <tissue evidence="11">Leaf</tissue>
    </source>
</reference>
<dbReference type="EMBL" id="GCKF01046921">
    <property type="protein sequence ID" value="JAG93404.1"/>
    <property type="molecule type" value="Transcribed_RNA"/>
</dbReference>
<name>A0A0D6QSF9_ARACU</name>
<feature type="transmembrane region" description="Helical" evidence="10">
    <location>
        <begin position="197"/>
        <end position="215"/>
    </location>
</feature>
<evidence type="ECO:0000256" key="3">
    <source>
        <dbReference type="ARBA" id="ARBA00022448"/>
    </source>
</evidence>
<dbReference type="GO" id="GO:0015743">
    <property type="term" value="P:malate transport"/>
    <property type="evidence" value="ECO:0007669"/>
    <property type="project" value="InterPro"/>
</dbReference>
<comment type="subcellular location">
    <subcellularLocation>
        <location evidence="1">Membrane</location>
        <topology evidence="1">Multi-pass membrane protein</topology>
    </subcellularLocation>
</comment>
<evidence type="ECO:0000256" key="2">
    <source>
        <dbReference type="ARBA" id="ARBA00007079"/>
    </source>
</evidence>
<keyword evidence="6" id="KW-0406">Ion transport</keyword>
<evidence type="ECO:0000256" key="7">
    <source>
        <dbReference type="ARBA" id="ARBA00023136"/>
    </source>
</evidence>
<evidence type="ECO:0000256" key="9">
    <source>
        <dbReference type="SAM" id="MobiDB-lite"/>
    </source>
</evidence>
<feature type="transmembrane region" description="Helical" evidence="10">
    <location>
        <begin position="170"/>
        <end position="190"/>
    </location>
</feature>
<keyword evidence="8" id="KW-0407">Ion channel</keyword>
<dbReference type="GO" id="GO:0034220">
    <property type="term" value="P:monoatomic ion transmembrane transport"/>
    <property type="evidence" value="ECO:0007669"/>
    <property type="project" value="UniProtKB-KW"/>
</dbReference>
<feature type="transmembrane region" description="Helical" evidence="10">
    <location>
        <begin position="90"/>
        <end position="111"/>
    </location>
</feature>
<keyword evidence="5 10" id="KW-1133">Transmembrane helix</keyword>
<evidence type="ECO:0008006" key="12">
    <source>
        <dbReference type="Google" id="ProtNLM"/>
    </source>
</evidence>
<evidence type="ECO:0000256" key="4">
    <source>
        <dbReference type="ARBA" id="ARBA00022692"/>
    </source>
</evidence>
<dbReference type="GO" id="GO:0016020">
    <property type="term" value="C:membrane"/>
    <property type="evidence" value="ECO:0007669"/>
    <property type="project" value="UniProtKB-SubCell"/>
</dbReference>
<evidence type="ECO:0000256" key="5">
    <source>
        <dbReference type="ARBA" id="ARBA00022989"/>
    </source>
</evidence>
<comment type="similarity">
    <text evidence="2">Belongs to the aromatic acid exporter (TC 2.A.85) family.</text>
</comment>
<keyword evidence="3" id="KW-0813">Transport</keyword>
<dbReference type="PANTHER" id="PTHR31086">
    <property type="entry name" value="ALUMINUM-ACTIVATED MALATE TRANSPORTER 10"/>
    <property type="match status" value="1"/>
</dbReference>
<organism evidence="11">
    <name type="scientific">Araucaria cunninghamii</name>
    <name type="common">Hoop pine</name>
    <name type="synonym">Moreton Bay pine</name>
    <dbReference type="NCBI Taxonomy" id="56994"/>
    <lineage>
        <taxon>Eukaryota</taxon>
        <taxon>Viridiplantae</taxon>
        <taxon>Streptophyta</taxon>
        <taxon>Embryophyta</taxon>
        <taxon>Tracheophyta</taxon>
        <taxon>Spermatophyta</taxon>
        <taxon>Pinopsida</taxon>
        <taxon>Pinidae</taxon>
        <taxon>Conifers II</taxon>
        <taxon>Araucariales</taxon>
        <taxon>Araucariaceae</taxon>
        <taxon>Araucaria</taxon>
    </lineage>
</organism>
<evidence type="ECO:0000256" key="1">
    <source>
        <dbReference type="ARBA" id="ARBA00004141"/>
    </source>
</evidence>
<dbReference type="AlphaFoldDB" id="A0A0D6QSF9"/>
<evidence type="ECO:0000256" key="6">
    <source>
        <dbReference type="ARBA" id="ARBA00023065"/>
    </source>
</evidence>
<keyword evidence="7 10" id="KW-0472">Membrane</keyword>
<protein>
    <recommendedName>
        <fullName evidence="12">Aluminum-activated malate transporter</fullName>
    </recommendedName>
</protein>
<feature type="compositionally biased region" description="Acidic residues" evidence="9">
    <location>
        <begin position="446"/>
        <end position="456"/>
    </location>
</feature>
<evidence type="ECO:0000256" key="8">
    <source>
        <dbReference type="ARBA" id="ARBA00023303"/>
    </source>
</evidence>
<feature type="transmembrane region" description="Helical" evidence="10">
    <location>
        <begin position="227"/>
        <end position="248"/>
    </location>
</feature>
<evidence type="ECO:0000313" key="11">
    <source>
        <dbReference type="EMBL" id="JAG93404.1"/>
    </source>
</evidence>
<dbReference type="Pfam" id="PF11744">
    <property type="entry name" value="ALMT"/>
    <property type="match status" value="1"/>
</dbReference>
<sequence length="605" mass="68163">MSRNRDRDPSSAAPVLYNFRDEIREGLLSQQEKAEQNEGGFYDVEAQQGKRRGCCCTGVREGLKNGWDDVAASFRKAWEFCKSDPRKLMFSVKMGMALSLVSLLMFIHQPYKEISTYSIWAILTVVVVFEFTVGATLSKGFNRGLGTFSAGGLAFGVAELAMCTGNWEPVIFIVSIFTAGAGATFAKLYPKMKPYEYGFRVFLITFCFILVSGYRTRAFIHTAITRFILIVMGATVAFVINGCFYPIWAGEDLHKVIVKNFRGVASSLEGCIDGYLSGIEFERVCSKILTCQAADDPVYNGYRSVVISATQEETLEGFASWEWPHGNYRMMKYPWKQYVKVGGALRHCAYMVMALHGCLLSEIQAPRGLRQIFSNELRRVSAEGANVLRELSNNLDNMTKLRGREILHEVHKAAEELQKKIDTRSYLLVNSESWVIGNRGNIIPSESDDQVEDEERDQLGDLSNSNRQWPHENDRVVNVLSRSWDSHGSHILTRSVSVAEVPEKKFHKQLSWPSQYPIDFDQTATDHRDLDASEKTYESASALSLATFASLLIEFVARLDNLVNSFNELSIQAKFKDPDAILSTETKVKFVANQQSKMKAMETMK</sequence>
<accession>A0A0D6QSF9</accession>
<evidence type="ECO:0000256" key="10">
    <source>
        <dbReference type="SAM" id="Phobius"/>
    </source>
</evidence>
<proteinExistence type="inferred from homology"/>
<feature type="region of interest" description="Disordered" evidence="9">
    <location>
        <begin position="445"/>
        <end position="469"/>
    </location>
</feature>